<organism evidence="1 2">
    <name type="scientific">Anoxybacterium hadale</name>
    <dbReference type="NCBI Taxonomy" id="3408580"/>
    <lineage>
        <taxon>Bacteria</taxon>
        <taxon>Bacillati</taxon>
        <taxon>Bacillota</taxon>
        <taxon>Clostridia</taxon>
        <taxon>Peptostreptococcales</taxon>
        <taxon>Anaerovoracaceae</taxon>
        <taxon>Anoxybacterium</taxon>
    </lineage>
</organism>
<reference evidence="1" key="1">
    <citation type="submission" date="2019-08" db="EMBL/GenBank/DDBJ databases">
        <title>Genome sequence of Clostridiales bacterium MT110.</title>
        <authorList>
            <person name="Cao J."/>
        </authorList>
    </citation>
    <scope>NUCLEOTIDE SEQUENCE</scope>
    <source>
        <strain evidence="1">MT110</strain>
    </source>
</reference>
<name>A0ACD1AF39_9FIRM</name>
<keyword evidence="2" id="KW-1185">Reference proteome</keyword>
<sequence>MEMHESGENYLETILMLKERMGQVRSIDIANEMGFTKPSISVAMKKLRENGYIEVDEEGYITLKDDGYEIATRIYERHKTVAQLLMLLGVKEETALDDACRMEHDISEESYQSLKKHYEFLVKNQA</sequence>
<protein>
    <submittedName>
        <fullName evidence="1">Metal-dependent transcriptional regulator</fullName>
    </submittedName>
</protein>
<evidence type="ECO:0000313" key="1">
    <source>
        <dbReference type="EMBL" id="QOX64884.1"/>
    </source>
</evidence>
<proteinExistence type="predicted"/>
<accession>A0ACD1AF39</accession>
<dbReference type="Proteomes" id="UP000594014">
    <property type="component" value="Chromosome"/>
</dbReference>
<dbReference type="EMBL" id="CP042469">
    <property type="protein sequence ID" value="QOX64884.1"/>
    <property type="molecule type" value="Genomic_DNA"/>
</dbReference>
<gene>
    <name evidence="1" type="ORF">FRZ06_16790</name>
</gene>
<evidence type="ECO:0000313" key="2">
    <source>
        <dbReference type="Proteomes" id="UP000594014"/>
    </source>
</evidence>